<keyword evidence="15" id="KW-1133">Transmembrane helix</keyword>
<keyword evidence="10" id="KW-0626">Porin</keyword>
<keyword evidence="12" id="KW-0564">Palmitate</keyword>
<accession>A0A4Z0PI99</accession>
<evidence type="ECO:0000256" key="7">
    <source>
        <dbReference type="ARBA" id="ARBA00022729"/>
    </source>
</evidence>
<dbReference type="EMBL" id="SRLD01000043">
    <property type="protein sequence ID" value="TGE14035.1"/>
    <property type="molecule type" value="Genomic_DNA"/>
</dbReference>
<evidence type="ECO:0000256" key="11">
    <source>
        <dbReference type="ARBA" id="ARBA00023136"/>
    </source>
</evidence>
<dbReference type="OrthoDB" id="662756at2"/>
<keyword evidence="11 15" id="KW-0472">Membrane</keyword>
<evidence type="ECO:0000256" key="15">
    <source>
        <dbReference type="SAM" id="Phobius"/>
    </source>
</evidence>
<comment type="similarity">
    <text evidence="2">Belongs to the BexD/CtrA/VexA family.</text>
</comment>
<dbReference type="Pfam" id="PF02563">
    <property type="entry name" value="Poly_export"/>
    <property type="match status" value="1"/>
</dbReference>
<keyword evidence="7" id="KW-0732">Signal</keyword>
<dbReference type="PROSITE" id="PS51257">
    <property type="entry name" value="PROKAR_LIPOPROTEIN"/>
    <property type="match status" value="1"/>
</dbReference>
<keyword evidence="6 15" id="KW-0812">Transmembrane</keyword>
<evidence type="ECO:0000256" key="1">
    <source>
        <dbReference type="ARBA" id="ARBA00004571"/>
    </source>
</evidence>
<protein>
    <submittedName>
        <fullName evidence="18">Polysaccharide export protein</fullName>
    </submittedName>
</protein>
<dbReference type="InterPro" id="IPR003715">
    <property type="entry name" value="Poly_export_N"/>
</dbReference>
<keyword evidence="9" id="KW-0406">Ion transport</keyword>
<dbReference type="InterPro" id="IPR049712">
    <property type="entry name" value="Poly_export"/>
</dbReference>
<dbReference type="Gene3D" id="3.10.560.10">
    <property type="entry name" value="Outer membrane lipoprotein wza domain like"/>
    <property type="match status" value="1"/>
</dbReference>
<dbReference type="InterPro" id="IPR054765">
    <property type="entry name" value="SLBB_dom"/>
</dbReference>
<evidence type="ECO:0000256" key="8">
    <source>
        <dbReference type="ARBA" id="ARBA00023047"/>
    </source>
</evidence>
<evidence type="ECO:0000259" key="16">
    <source>
        <dbReference type="Pfam" id="PF02563"/>
    </source>
</evidence>
<feature type="transmembrane region" description="Helical" evidence="15">
    <location>
        <begin position="242"/>
        <end position="261"/>
    </location>
</feature>
<evidence type="ECO:0000313" key="18">
    <source>
        <dbReference type="EMBL" id="TGE14035.1"/>
    </source>
</evidence>
<dbReference type="RefSeq" id="WP_135499168.1">
    <property type="nucleotide sequence ID" value="NZ_SRLD01000043.1"/>
</dbReference>
<proteinExistence type="inferred from homology"/>
<keyword evidence="14" id="KW-0449">Lipoprotein</keyword>
<dbReference type="GO" id="GO:0015159">
    <property type="term" value="F:polysaccharide transmembrane transporter activity"/>
    <property type="evidence" value="ECO:0007669"/>
    <property type="project" value="InterPro"/>
</dbReference>
<evidence type="ECO:0000256" key="10">
    <source>
        <dbReference type="ARBA" id="ARBA00023114"/>
    </source>
</evidence>
<keyword evidence="19" id="KW-1185">Reference proteome</keyword>
<name>A0A4Z0PI99_9BACT</name>
<evidence type="ECO:0000256" key="6">
    <source>
        <dbReference type="ARBA" id="ARBA00022692"/>
    </source>
</evidence>
<dbReference type="GO" id="GO:0015288">
    <property type="term" value="F:porin activity"/>
    <property type="evidence" value="ECO:0007669"/>
    <property type="project" value="UniProtKB-KW"/>
</dbReference>
<dbReference type="AlphaFoldDB" id="A0A4Z0PI99"/>
<evidence type="ECO:0000256" key="12">
    <source>
        <dbReference type="ARBA" id="ARBA00023139"/>
    </source>
</evidence>
<dbReference type="Pfam" id="PF22461">
    <property type="entry name" value="SLBB_2"/>
    <property type="match status" value="1"/>
</dbReference>
<feature type="domain" description="Polysaccharide export protein N-terminal" evidence="16">
    <location>
        <begin position="48"/>
        <end position="144"/>
    </location>
</feature>
<dbReference type="Proteomes" id="UP000297739">
    <property type="component" value="Unassembled WGS sequence"/>
</dbReference>
<evidence type="ECO:0000256" key="2">
    <source>
        <dbReference type="ARBA" id="ARBA00009450"/>
    </source>
</evidence>
<comment type="caution">
    <text evidence="18">The sequence shown here is derived from an EMBL/GenBank/DDBJ whole genome shotgun (WGS) entry which is preliminary data.</text>
</comment>
<keyword evidence="5" id="KW-0762">Sugar transport</keyword>
<reference evidence="18 19" key="1">
    <citation type="submission" date="2019-04" db="EMBL/GenBank/DDBJ databases">
        <authorList>
            <person name="Feng G."/>
            <person name="Zhang J."/>
            <person name="Zhu H."/>
        </authorList>
    </citation>
    <scope>NUCLEOTIDE SEQUENCE [LARGE SCALE GENOMIC DNA]</scope>
    <source>
        <strain evidence="18 19">JCM 17223</strain>
    </source>
</reference>
<evidence type="ECO:0000256" key="3">
    <source>
        <dbReference type="ARBA" id="ARBA00022448"/>
    </source>
</evidence>
<dbReference type="PANTHER" id="PTHR33619">
    <property type="entry name" value="POLYSACCHARIDE EXPORT PROTEIN GFCE-RELATED"/>
    <property type="match status" value="1"/>
</dbReference>
<dbReference type="PANTHER" id="PTHR33619:SF3">
    <property type="entry name" value="POLYSACCHARIDE EXPORT PROTEIN GFCE-RELATED"/>
    <property type="match status" value="1"/>
</dbReference>
<dbReference type="GO" id="GO:0009279">
    <property type="term" value="C:cell outer membrane"/>
    <property type="evidence" value="ECO:0007669"/>
    <property type="project" value="UniProtKB-SubCell"/>
</dbReference>
<evidence type="ECO:0000256" key="13">
    <source>
        <dbReference type="ARBA" id="ARBA00023237"/>
    </source>
</evidence>
<sequence>MSTSRSSFLSCVVFLFILWGLTGCVTQQKLPYLQSTEYTTKAPTSVPNARQEYRIQPSDVLSIRVQSVQPTLNDIFNITDNRSMFSGDPSSLFLAGYSVDATGFINLPTVGRVKVQGLTVEEAQTLAQQQVSKFVRDANVLVKLLSFKITVLGEVNSPGRYFIYNSQATLLEGLGMAGDLTEFGNRQNVKLIRQTPTGSEVLLLDLTDPTLLRSPYYYLLPNDALYVEPMAARTTRGNANNLGIVFGGISAMVLLLSYLNIF</sequence>
<evidence type="ECO:0000313" key="19">
    <source>
        <dbReference type="Proteomes" id="UP000297739"/>
    </source>
</evidence>
<comment type="subcellular location">
    <subcellularLocation>
        <location evidence="1">Cell outer membrane</location>
        <topology evidence="1">Multi-pass membrane protein</topology>
    </subcellularLocation>
</comment>
<feature type="domain" description="SLBB" evidence="17">
    <location>
        <begin position="148"/>
        <end position="227"/>
    </location>
</feature>
<evidence type="ECO:0000256" key="5">
    <source>
        <dbReference type="ARBA" id="ARBA00022597"/>
    </source>
</evidence>
<gene>
    <name evidence="18" type="ORF">E5J99_17790</name>
</gene>
<evidence type="ECO:0000256" key="9">
    <source>
        <dbReference type="ARBA" id="ARBA00023065"/>
    </source>
</evidence>
<keyword evidence="3" id="KW-0813">Transport</keyword>
<keyword evidence="4" id="KW-1134">Transmembrane beta strand</keyword>
<evidence type="ECO:0000256" key="4">
    <source>
        <dbReference type="ARBA" id="ARBA00022452"/>
    </source>
</evidence>
<keyword evidence="8" id="KW-0625">Polysaccharide transport</keyword>
<dbReference type="Gene3D" id="3.30.1950.10">
    <property type="entry name" value="wza like domain"/>
    <property type="match status" value="1"/>
</dbReference>
<keyword evidence="13" id="KW-0998">Cell outer membrane</keyword>
<evidence type="ECO:0000256" key="14">
    <source>
        <dbReference type="ARBA" id="ARBA00023288"/>
    </source>
</evidence>
<evidence type="ECO:0000259" key="17">
    <source>
        <dbReference type="Pfam" id="PF22461"/>
    </source>
</evidence>
<organism evidence="18 19">
    <name type="scientific">Hymenobacter elongatus</name>
    <dbReference type="NCBI Taxonomy" id="877208"/>
    <lineage>
        <taxon>Bacteria</taxon>
        <taxon>Pseudomonadati</taxon>
        <taxon>Bacteroidota</taxon>
        <taxon>Cytophagia</taxon>
        <taxon>Cytophagales</taxon>
        <taxon>Hymenobacteraceae</taxon>
        <taxon>Hymenobacter</taxon>
    </lineage>
</organism>
<dbReference type="GO" id="GO:0006811">
    <property type="term" value="P:monoatomic ion transport"/>
    <property type="evidence" value="ECO:0007669"/>
    <property type="project" value="UniProtKB-KW"/>
</dbReference>
<dbReference type="GO" id="GO:0046930">
    <property type="term" value="C:pore complex"/>
    <property type="evidence" value="ECO:0007669"/>
    <property type="project" value="UniProtKB-KW"/>
</dbReference>